<comment type="caution">
    <text evidence="1">The sequence shown here is derived from an EMBL/GenBank/DDBJ whole genome shotgun (WGS) entry which is preliminary data.</text>
</comment>
<sequence>MANEESQILDLVLKIYHLGSSMSTIEQCEKSQQKLICTRTFLFECRLCLYPKISSKTRLHLYSNPSSPDSRTCYREIARLKDFIVRHFVDWTLLFRILESYREHH</sequence>
<name>A0A9X0AR61_9HELO</name>
<evidence type="ECO:0000313" key="2">
    <source>
        <dbReference type="Proteomes" id="UP001152300"/>
    </source>
</evidence>
<keyword evidence="2" id="KW-1185">Reference proteome</keyword>
<dbReference type="AlphaFoldDB" id="A0A9X0AR61"/>
<gene>
    <name evidence="1" type="ORF">OCU04_004759</name>
</gene>
<dbReference type="Proteomes" id="UP001152300">
    <property type="component" value="Unassembled WGS sequence"/>
</dbReference>
<protein>
    <submittedName>
        <fullName evidence="1">Uncharacterized protein</fullName>
    </submittedName>
</protein>
<evidence type="ECO:0000313" key="1">
    <source>
        <dbReference type="EMBL" id="KAJ8067409.1"/>
    </source>
</evidence>
<organism evidence="1 2">
    <name type="scientific">Sclerotinia nivalis</name>
    <dbReference type="NCBI Taxonomy" id="352851"/>
    <lineage>
        <taxon>Eukaryota</taxon>
        <taxon>Fungi</taxon>
        <taxon>Dikarya</taxon>
        <taxon>Ascomycota</taxon>
        <taxon>Pezizomycotina</taxon>
        <taxon>Leotiomycetes</taxon>
        <taxon>Helotiales</taxon>
        <taxon>Sclerotiniaceae</taxon>
        <taxon>Sclerotinia</taxon>
    </lineage>
</organism>
<proteinExistence type="predicted"/>
<accession>A0A9X0AR61</accession>
<dbReference type="EMBL" id="JAPEIS010000004">
    <property type="protein sequence ID" value="KAJ8067409.1"/>
    <property type="molecule type" value="Genomic_DNA"/>
</dbReference>
<reference evidence="1" key="1">
    <citation type="submission" date="2022-11" db="EMBL/GenBank/DDBJ databases">
        <title>Genome Resource of Sclerotinia nivalis Strain SnTB1, a Plant Pathogen Isolated from American Ginseng.</title>
        <authorList>
            <person name="Fan S."/>
        </authorList>
    </citation>
    <scope>NUCLEOTIDE SEQUENCE</scope>
    <source>
        <strain evidence="1">SnTB1</strain>
    </source>
</reference>